<gene>
    <name evidence="1" type="ORF">IC609_11280</name>
</gene>
<name>A0A927FJD3_9BURK</name>
<proteinExistence type="predicted"/>
<reference evidence="1" key="1">
    <citation type="submission" date="2020-09" db="EMBL/GenBank/DDBJ databases">
        <title>Genome seq and assembly of Limnohabitants sp.</title>
        <authorList>
            <person name="Chhetri G."/>
        </authorList>
    </citation>
    <scope>NUCLEOTIDE SEQUENCE</scope>
    <source>
        <strain evidence="1">JUR4</strain>
    </source>
</reference>
<dbReference type="AlphaFoldDB" id="A0A927FJD3"/>
<dbReference type="EMBL" id="JACYFT010000002">
    <property type="protein sequence ID" value="MBD8051132.1"/>
    <property type="molecule type" value="Genomic_DNA"/>
</dbReference>
<sequence length="198" mass="22300">MIASSRKIYDVIVKRVDEQTKQTVFLLPDGQEIVADDSVAWTEGRRGVLIQFSSGDLRFSEYVEQRLRKVGDIHPASSGAPRHGRCGGIIWQLDGDREGRRIFASEVIVPGIEGKFIPDQTQELKLLIPPELIAMCESRGLTAKDVLEGFIADLCGLQNYFVLPREDGYSSNGSDEREYAEQWFERAYPDWSNTEGQS</sequence>
<protein>
    <submittedName>
        <fullName evidence="1">Uncharacterized protein</fullName>
    </submittedName>
</protein>
<evidence type="ECO:0000313" key="1">
    <source>
        <dbReference type="EMBL" id="MBD8051132.1"/>
    </source>
</evidence>
<accession>A0A927FJD3</accession>
<organism evidence="1 2">
    <name type="scientific">Limnohabitans radicicola</name>
    <dbReference type="NCBI Taxonomy" id="2771427"/>
    <lineage>
        <taxon>Bacteria</taxon>
        <taxon>Pseudomonadati</taxon>
        <taxon>Pseudomonadota</taxon>
        <taxon>Betaproteobacteria</taxon>
        <taxon>Burkholderiales</taxon>
        <taxon>Comamonadaceae</taxon>
        <taxon>Limnohabitans</taxon>
    </lineage>
</organism>
<comment type="caution">
    <text evidence="1">The sequence shown here is derived from an EMBL/GenBank/DDBJ whole genome shotgun (WGS) entry which is preliminary data.</text>
</comment>
<dbReference type="Proteomes" id="UP000647424">
    <property type="component" value="Unassembled WGS sequence"/>
</dbReference>
<evidence type="ECO:0000313" key="2">
    <source>
        <dbReference type="Proteomes" id="UP000647424"/>
    </source>
</evidence>
<dbReference type="RefSeq" id="WP_191819590.1">
    <property type="nucleotide sequence ID" value="NZ_JACYFT010000002.1"/>
</dbReference>
<keyword evidence="2" id="KW-1185">Reference proteome</keyword>